<dbReference type="EMBL" id="RKHG01000001">
    <property type="protein sequence ID" value="ROR52982.1"/>
    <property type="molecule type" value="Genomic_DNA"/>
</dbReference>
<dbReference type="AlphaFoldDB" id="A0A3N1ZS96"/>
<evidence type="ECO:0000256" key="7">
    <source>
        <dbReference type="ARBA" id="ARBA00023239"/>
    </source>
</evidence>
<dbReference type="InterPro" id="IPR036590">
    <property type="entry name" value="SRAP-like"/>
</dbReference>
<dbReference type="PANTHER" id="PTHR13604:SF0">
    <property type="entry name" value="ABASIC SITE PROCESSING PROTEIN HMCES"/>
    <property type="match status" value="1"/>
</dbReference>
<organism evidence="9 10">
    <name type="scientific">Luteococcus japonicus</name>
    <dbReference type="NCBI Taxonomy" id="33984"/>
    <lineage>
        <taxon>Bacteria</taxon>
        <taxon>Bacillati</taxon>
        <taxon>Actinomycetota</taxon>
        <taxon>Actinomycetes</taxon>
        <taxon>Propionibacteriales</taxon>
        <taxon>Propionibacteriaceae</taxon>
        <taxon>Luteococcus</taxon>
    </lineage>
</organism>
<evidence type="ECO:0000256" key="4">
    <source>
        <dbReference type="ARBA" id="ARBA00022801"/>
    </source>
</evidence>
<dbReference type="EC" id="3.4.-.-" evidence="8"/>
<dbReference type="InterPro" id="IPR003738">
    <property type="entry name" value="SRAP"/>
</dbReference>
<dbReference type="Gene3D" id="3.90.1680.10">
    <property type="entry name" value="SOS response associated peptidase-like"/>
    <property type="match status" value="1"/>
</dbReference>
<evidence type="ECO:0000256" key="3">
    <source>
        <dbReference type="ARBA" id="ARBA00022763"/>
    </source>
</evidence>
<keyword evidence="7" id="KW-0456">Lyase</keyword>
<protein>
    <recommendedName>
        <fullName evidence="8">Abasic site processing protein</fullName>
        <ecNumber evidence="8">3.4.-.-</ecNumber>
    </recommendedName>
</protein>
<dbReference type="GO" id="GO:0106300">
    <property type="term" value="P:protein-DNA covalent cross-linking repair"/>
    <property type="evidence" value="ECO:0007669"/>
    <property type="project" value="InterPro"/>
</dbReference>
<keyword evidence="3" id="KW-0227">DNA damage</keyword>
<comment type="caution">
    <text evidence="9">The sequence shown here is derived from an EMBL/GenBank/DDBJ whole genome shotgun (WGS) entry which is preliminary data.</text>
</comment>
<sequence length="264" mass="29897">MVRMCGRYAASASQDLLVETFEVDEVVELETLPPLAPRYNIAPTDPVPAVMERRDKNWGEVRRKLARPRWGLVPSWAKDRSRAAGLINARSETVAEKPSFRKAFATRRCLVPADGYYEWYTGPATGKGRPVKQPFWIHPLPRMGEPDLMVMAGLYEFWRDPTLPQDHPEAWLTTCTVITTQATDALGHIHDRMPMQVRRADWDHWLDPALTDPLAAHDLLHAPVPEEMTAWAVSRLVGNVRNDGPELIVPLPSVEDLPTQEELL</sequence>
<dbReference type="SUPFAM" id="SSF143081">
    <property type="entry name" value="BB1717-like"/>
    <property type="match status" value="1"/>
</dbReference>
<evidence type="ECO:0000256" key="6">
    <source>
        <dbReference type="ARBA" id="ARBA00023125"/>
    </source>
</evidence>
<name>A0A3N1ZS96_9ACTN</name>
<keyword evidence="4 8" id="KW-0378">Hydrolase</keyword>
<gene>
    <name evidence="9" type="ORF">EDD41_0102</name>
</gene>
<keyword evidence="5" id="KW-0190">Covalent protein-DNA linkage</keyword>
<keyword evidence="2 8" id="KW-0645">Protease</keyword>
<dbReference type="Proteomes" id="UP000275749">
    <property type="component" value="Unassembled WGS sequence"/>
</dbReference>
<evidence type="ECO:0000256" key="1">
    <source>
        <dbReference type="ARBA" id="ARBA00008136"/>
    </source>
</evidence>
<dbReference type="GO" id="GO:0016829">
    <property type="term" value="F:lyase activity"/>
    <property type="evidence" value="ECO:0007669"/>
    <property type="project" value="UniProtKB-KW"/>
</dbReference>
<dbReference type="GO" id="GO:0008233">
    <property type="term" value="F:peptidase activity"/>
    <property type="evidence" value="ECO:0007669"/>
    <property type="project" value="UniProtKB-KW"/>
</dbReference>
<evidence type="ECO:0000256" key="8">
    <source>
        <dbReference type="RuleBase" id="RU364100"/>
    </source>
</evidence>
<dbReference type="GO" id="GO:0003697">
    <property type="term" value="F:single-stranded DNA binding"/>
    <property type="evidence" value="ECO:0007669"/>
    <property type="project" value="InterPro"/>
</dbReference>
<keyword evidence="6" id="KW-0238">DNA-binding</keyword>
<evidence type="ECO:0000256" key="5">
    <source>
        <dbReference type="ARBA" id="ARBA00023124"/>
    </source>
</evidence>
<proteinExistence type="inferred from homology"/>
<comment type="similarity">
    <text evidence="1 8">Belongs to the SOS response-associated peptidase family.</text>
</comment>
<accession>A0A3N1ZS96</accession>
<dbReference type="GO" id="GO:0006508">
    <property type="term" value="P:proteolysis"/>
    <property type="evidence" value="ECO:0007669"/>
    <property type="project" value="UniProtKB-KW"/>
</dbReference>
<reference evidence="9 10" key="1">
    <citation type="submission" date="2018-11" db="EMBL/GenBank/DDBJ databases">
        <title>Sequencing the genomes of 1000 actinobacteria strains.</title>
        <authorList>
            <person name="Klenk H.-P."/>
        </authorList>
    </citation>
    <scope>NUCLEOTIDE SEQUENCE [LARGE SCALE GENOMIC DNA]</scope>
    <source>
        <strain evidence="9 10">DSM 10546</strain>
    </source>
</reference>
<evidence type="ECO:0000256" key="2">
    <source>
        <dbReference type="ARBA" id="ARBA00022670"/>
    </source>
</evidence>
<dbReference type="Pfam" id="PF02586">
    <property type="entry name" value="SRAP"/>
    <property type="match status" value="1"/>
</dbReference>
<dbReference type="PANTHER" id="PTHR13604">
    <property type="entry name" value="DC12-RELATED"/>
    <property type="match status" value="1"/>
</dbReference>
<evidence type="ECO:0000313" key="10">
    <source>
        <dbReference type="Proteomes" id="UP000275749"/>
    </source>
</evidence>
<evidence type="ECO:0000313" key="9">
    <source>
        <dbReference type="EMBL" id="ROR52982.1"/>
    </source>
</evidence>